<dbReference type="InterPro" id="IPR027417">
    <property type="entry name" value="P-loop_NTPase"/>
</dbReference>
<dbReference type="PANTHER" id="PTHR35807">
    <property type="entry name" value="TRANSCRIPTIONAL REGULATOR REDD-RELATED"/>
    <property type="match status" value="1"/>
</dbReference>
<dbReference type="GO" id="GO:0006355">
    <property type="term" value="P:regulation of DNA-templated transcription"/>
    <property type="evidence" value="ECO:0007669"/>
    <property type="project" value="InterPro"/>
</dbReference>
<dbReference type="InterPro" id="IPR005158">
    <property type="entry name" value="BTAD"/>
</dbReference>
<evidence type="ECO:0000256" key="5">
    <source>
        <dbReference type="PROSITE-ProRule" id="PRU01091"/>
    </source>
</evidence>
<dbReference type="InterPro" id="IPR002182">
    <property type="entry name" value="NB-ARC"/>
</dbReference>
<dbReference type="Proteomes" id="UP000530928">
    <property type="component" value="Unassembled WGS sequence"/>
</dbReference>
<evidence type="ECO:0000256" key="4">
    <source>
        <dbReference type="ARBA" id="ARBA00023163"/>
    </source>
</evidence>
<dbReference type="InterPro" id="IPR051677">
    <property type="entry name" value="AfsR-DnrI-RedD_regulator"/>
</dbReference>
<comment type="caution">
    <text evidence="8">The sequence shown here is derived from an EMBL/GenBank/DDBJ whole genome shotgun (WGS) entry which is preliminary data.</text>
</comment>
<evidence type="ECO:0000256" key="1">
    <source>
        <dbReference type="ARBA" id="ARBA00005820"/>
    </source>
</evidence>
<keyword evidence="3 5" id="KW-0238">DNA-binding</keyword>
<keyword evidence="2" id="KW-0805">Transcription regulation</keyword>
<name>A0A7W0CJF6_9ACTN</name>
<reference evidence="8 9" key="1">
    <citation type="submission" date="2020-07" db="EMBL/GenBank/DDBJ databases">
        <title>Genomic Encyclopedia of Type Strains, Phase IV (KMG-IV): sequencing the most valuable type-strain genomes for metagenomic binning, comparative biology and taxonomic classification.</title>
        <authorList>
            <person name="Goeker M."/>
        </authorList>
    </citation>
    <scope>NUCLEOTIDE SEQUENCE [LARGE SCALE GENOMIC DNA]</scope>
    <source>
        <strain evidence="8 9">DSM 45533</strain>
    </source>
</reference>
<dbReference type="GO" id="GO:0043531">
    <property type="term" value="F:ADP binding"/>
    <property type="evidence" value="ECO:0007669"/>
    <property type="project" value="InterPro"/>
</dbReference>
<dbReference type="CDD" id="cd15831">
    <property type="entry name" value="BTAD"/>
    <property type="match status" value="1"/>
</dbReference>
<dbReference type="SMART" id="SM00862">
    <property type="entry name" value="Trans_reg_C"/>
    <property type="match status" value="1"/>
</dbReference>
<dbReference type="PRINTS" id="PR00364">
    <property type="entry name" value="DISEASERSIST"/>
</dbReference>
<dbReference type="EMBL" id="JACDUR010000003">
    <property type="protein sequence ID" value="MBA2892324.1"/>
    <property type="molecule type" value="Genomic_DNA"/>
</dbReference>
<evidence type="ECO:0000256" key="6">
    <source>
        <dbReference type="SAM" id="MobiDB-lite"/>
    </source>
</evidence>
<dbReference type="SUPFAM" id="SSF46894">
    <property type="entry name" value="C-terminal effector domain of the bipartite response regulators"/>
    <property type="match status" value="1"/>
</dbReference>
<evidence type="ECO:0000313" key="8">
    <source>
        <dbReference type="EMBL" id="MBA2892324.1"/>
    </source>
</evidence>
<accession>A0A7W0CJF6</accession>
<feature type="DNA-binding region" description="OmpR/PhoB-type" evidence="5">
    <location>
        <begin position="1"/>
        <end position="93"/>
    </location>
</feature>
<feature type="domain" description="OmpR/PhoB-type" evidence="7">
    <location>
        <begin position="1"/>
        <end position="93"/>
    </location>
</feature>
<dbReference type="PROSITE" id="PS51755">
    <property type="entry name" value="OMPR_PHOB"/>
    <property type="match status" value="1"/>
</dbReference>
<dbReference type="Pfam" id="PF03704">
    <property type="entry name" value="BTAD"/>
    <property type="match status" value="1"/>
</dbReference>
<dbReference type="Gene3D" id="1.25.40.10">
    <property type="entry name" value="Tetratricopeptide repeat domain"/>
    <property type="match status" value="1"/>
</dbReference>
<sequence>MIEIRLLGAVEAYHDGHRLGLGPRKQRLTLAILALEANRPVPVARLVDLTWPESPPRTAEHAIRVAVSQLRTAFRQIAEVDLVSQGSGYLLRTDPRTIDVHRFRELVQQARLAADDHTRVTLLETALGLWRGPALAGAALPQVQERLGGGLEEARLTALEDRLDAELRLGRHRDLLEVLTELTRAHPFRERLTCQLMTAFYRCGQPNAALETARTARRGLAEEMGLDPGPDFQRLELAILRNDPNLLPDQASPPRERPETRVPAQLPPSVSAFTGRTGQLRWLDDTTRELSTPLTVALLGPAGTGKTALAVHWAHLARDRFPDGQLHLDLNEYGSRRALSRLLRALDADEDDRDLDLEEAAALYRTQIADRRMLILLDNVVTSEQVRPLLPGIGGSLTLITSRESLSGLIALDGARPLRLPPLSAGEARELLTRLIRPDRAPAQAGDLDRLARLCGYLPAALRLAAAEVSASRTISDLVTELEEEQDELVLHAEPPPKPHGRLKLGLAGLHCNRTMRQL</sequence>
<feature type="region of interest" description="Disordered" evidence="6">
    <location>
        <begin position="244"/>
        <end position="270"/>
    </location>
</feature>
<organism evidence="8 9">
    <name type="scientific">Nonomuraea soli</name>
    <dbReference type="NCBI Taxonomy" id="1032476"/>
    <lineage>
        <taxon>Bacteria</taxon>
        <taxon>Bacillati</taxon>
        <taxon>Actinomycetota</taxon>
        <taxon>Actinomycetes</taxon>
        <taxon>Streptosporangiales</taxon>
        <taxon>Streptosporangiaceae</taxon>
        <taxon>Nonomuraea</taxon>
    </lineage>
</organism>
<evidence type="ECO:0000256" key="3">
    <source>
        <dbReference type="ARBA" id="ARBA00023125"/>
    </source>
</evidence>
<dbReference type="Pfam" id="PF00931">
    <property type="entry name" value="NB-ARC"/>
    <property type="match status" value="1"/>
</dbReference>
<proteinExistence type="inferred from homology"/>
<dbReference type="SUPFAM" id="SSF52540">
    <property type="entry name" value="P-loop containing nucleoside triphosphate hydrolases"/>
    <property type="match status" value="1"/>
</dbReference>
<dbReference type="AlphaFoldDB" id="A0A7W0CJF6"/>
<keyword evidence="9" id="KW-1185">Reference proteome</keyword>
<dbReference type="SUPFAM" id="SSF48452">
    <property type="entry name" value="TPR-like"/>
    <property type="match status" value="1"/>
</dbReference>
<dbReference type="GO" id="GO:0000160">
    <property type="term" value="P:phosphorelay signal transduction system"/>
    <property type="evidence" value="ECO:0007669"/>
    <property type="project" value="InterPro"/>
</dbReference>
<dbReference type="PANTHER" id="PTHR35807:SF1">
    <property type="entry name" value="TRANSCRIPTIONAL REGULATOR REDD"/>
    <property type="match status" value="1"/>
</dbReference>
<dbReference type="RefSeq" id="WP_181611020.1">
    <property type="nucleotide sequence ID" value="NZ_BAABAM010000002.1"/>
</dbReference>
<evidence type="ECO:0000256" key="2">
    <source>
        <dbReference type="ARBA" id="ARBA00023015"/>
    </source>
</evidence>
<comment type="similarity">
    <text evidence="1">Belongs to the AfsR/DnrI/RedD regulatory family.</text>
</comment>
<evidence type="ECO:0000259" key="7">
    <source>
        <dbReference type="PROSITE" id="PS51755"/>
    </source>
</evidence>
<gene>
    <name evidence="8" type="ORF">HNR30_003665</name>
</gene>
<keyword evidence="4" id="KW-0804">Transcription</keyword>
<dbReference type="InterPro" id="IPR011990">
    <property type="entry name" value="TPR-like_helical_dom_sf"/>
</dbReference>
<dbReference type="InterPro" id="IPR036388">
    <property type="entry name" value="WH-like_DNA-bd_sf"/>
</dbReference>
<dbReference type="InterPro" id="IPR016032">
    <property type="entry name" value="Sig_transdc_resp-reg_C-effctor"/>
</dbReference>
<protein>
    <submittedName>
        <fullName evidence="8">DNA-binding SARP family transcriptional activator</fullName>
    </submittedName>
</protein>
<dbReference type="Gene3D" id="1.10.10.10">
    <property type="entry name" value="Winged helix-like DNA-binding domain superfamily/Winged helix DNA-binding domain"/>
    <property type="match status" value="1"/>
</dbReference>
<dbReference type="GO" id="GO:0003677">
    <property type="term" value="F:DNA binding"/>
    <property type="evidence" value="ECO:0007669"/>
    <property type="project" value="UniProtKB-UniRule"/>
</dbReference>
<dbReference type="SMART" id="SM01043">
    <property type="entry name" value="BTAD"/>
    <property type="match status" value="1"/>
</dbReference>
<evidence type="ECO:0000313" key="9">
    <source>
        <dbReference type="Proteomes" id="UP000530928"/>
    </source>
</evidence>
<dbReference type="Gene3D" id="3.40.50.300">
    <property type="entry name" value="P-loop containing nucleotide triphosphate hydrolases"/>
    <property type="match status" value="1"/>
</dbReference>
<dbReference type="InterPro" id="IPR001867">
    <property type="entry name" value="OmpR/PhoB-type_DNA-bd"/>
</dbReference>